<dbReference type="EMBL" id="LAZR01007157">
    <property type="protein sequence ID" value="KKM87071.1"/>
    <property type="molecule type" value="Genomic_DNA"/>
</dbReference>
<proteinExistence type="predicted"/>
<name>A0A0F9LIS8_9ZZZZ</name>
<accession>A0A0F9LIS8</accession>
<protein>
    <submittedName>
        <fullName evidence="1">Uncharacterized protein</fullName>
    </submittedName>
</protein>
<gene>
    <name evidence="1" type="ORF">LCGC14_1272740</name>
</gene>
<evidence type="ECO:0000313" key="1">
    <source>
        <dbReference type="EMBL" id="KKM87071.1"/>
    </source>
</evidence>
<feature type="non-terminal residue" evidence="1">
    <location>
        <position position="102"/>
    </location>
</feature>
<sequence length="102" mass="11424">MNDEGKRPVIITVSDNPLVSLTLQFKDGAWLRQVCKPVSQFEAMRALGKMLADMGQEMNFELGFELDTWEDQISVGVDSGDVDVARGQPYLALEDGRVEQIY</sequence>
<comment type="caution">
    <text evidence="1">The sequence shown here is derived from an EMBL/GenBank/DDBJ whole genome shotgun (WGS) entry which is preliminary data.</text>
</comment>
<reference evidence="1" key="1">
    <citation type="journal article" date="2015" name="Nature">
        <title>Complex archaea that bridge the gap between prokaryotes and eukaryotes.</title>
        <authorList>
            <person name="Spang A."/>
            <person name="Saw J.H."/>
            <person name="Jorgensen S.L."/>
            <person name="Zaremba-Niedzwiedzka K."/>
            <person name="Martijn J."/>
            <person name="Lind A.E."/>
            <person name="van Eijk R."/>
            <person name="Schleper C."/>
            <person name="Guy L."/>
            <person name="Ettema T.J."/>
        </authorList>
    </citation>
    <scope>NUCLEOTIDE SEQUENCE</scope>
</reference>
<organism evidence="1">
    <name type="scientific">marine sediment metagenome</name>
    <dbReference type="NCBI Taxonomy" id="412755"/>
    <lineage>
        <taxon>unclassified sequences</taxon>
        <taxon>metagenomes</taxon>
        <taxon>ecological metagenomes</taxon>
    </lineage>
</organism>
<dbReference type="AlphaFoldDB" id="A0A0F9LIS8"/>